<dbReference type="EMBL" id="CP066681">
    <property type="protein sequence ID" value="QQG36860.1"/>
    <property type="molecule type" value="Genomic_DNA"/>
</dbReference>
<evidence type="ECO:0000313" key="2">
    <source>
        <dbReference type="EMBL" id="QQG36860.1"/>
    </source>
</evidence>
<proteinExistence type="predicted"/>
<dbReference type="AlphaFoldDB" id="A0A7T5R3G3"/>
<keyword evidence="1" id="KW-0732">Signal</keyword>
<dbReference type="Proteomes" id="UP000595362">
    <property type="component" value="Chromosome"/>
</dbReference>
<protein>
    <recommendedName>
        <fullName evidence="4">TRASH transcription regulator C-terminal archaeal domain-containing protein</fullName>
    </recommendedName>
</protein>
<name>A0A7T5R3G3_9BACT</name>
<gene>
    <name evidence="2" type="ORF">HYS17_03550</name>
</gene>
<reference evidence="2 3" key="1">
    <citation type="submission" date="2020-07" db="EMBL/GenBank/DDBJ databases">
        <title>Huge and variable diversity of episymbiotic CPR bacteria and DPANN archaea in groundwater ecosystems.</title>
        <authorList>
            <person name="He C.Y."/>
            <person name="Keren R."/>
            <person name="Whittaker M."/>
            <person name="Farag I.F."/>
            <person name="Doudna J."/>
            <person name="Cate J.H.D."/>
            <person name="Banfield J.F."/>
        </authorList>
    </citation>
    <scope>NUCLEOTIDE SEQUENCE [LARGE SCALE GENOMIC DNA]</scope>
    <source>
        <strain evidence="2">NC_groundwater_70_Ag_B-0.1um_54_66</strain>
    </source>
</reference>
<organism evidence="2 3">
    <name type="scientific">Micavibrio aeruginosavorus</name>
    <dbReference type="NCBI Taxonomy" id="349221"/>
    <lineage>
        <taxon>Bacteria</taxon>
        <taxon>Pseudomonadati</taxon>
        <taxon>Bdellovibrionota</taxon>
        <taxon>Bdellovibrionia</taxon>
        <taxon>Bdellovibrionales</taxon>
        <taxon>Pseudobdellovibrionaceae</taxon>
        <taxon>Micavibrio</taxon>
    </lineage>
</organism>
<evidence type="ECO:0000256" key="1">
    <source>
        <dbReference type="SAM" id="SignalP"/>
    </source>
</evidence>
<feature type="chain" id="PRO_5033044027" description="TRASH transcription regulator C-terminal archaeal domain-containing protein" evidence="1">
    <location>
        <begin position="20"/>
        <end position="153"/>
    </location>
</feature>
<evidence type="ECO:0008006" key="4">
    <source>
        <dbReference type="Google" id="ProtNLM"/>
    </source>
</evidence>
<sequence>MKTLLLTILMAFITLPVMATESEHQHSDSWLKPVEAKFVCMMNDKAFDKEQMAIEIDGKTYYGCCPMCKEMLGKDPEKRAAIDPVSKNKVDKATAIIGADSHGMTYYFENEENFHKFASGPMPEMKHEHMEGMEGMEGMGHGAAESEDHKDHH</sequence>
<feature type="signal peptide" evidence="1">
    <location>
        <begin position="1"/>
        <end position="19"/>
    </location>
</feature>
<evidence type="ECO:0000313" key="3">
    <source>
        <dbReference type="Proteomes" id="UP000595362"/>
    </source>
</evidence>
<accession>A0A7T5R3G3</accession>